<name>A0ABV6BQT8_9FLAO</name>
<dbReference type="RefSeq" id="WP_379686556.1">
    <property type="nucleotide sequence ID" value="NZ_JBHLYW010000009.1"/>
</dbReference>
<accession>A0ABV6BQT8</accession>
<keyword evidence="2" id="KW-1185">Reference proteome</keyword>
<dbReference type="PANTHER" id="PTHR37941">
    <property type="entry name" value="FUMARASE E-RELATED"/>
    <property type="match status" value="1"/>
</dbReference>
<dbReference type="SUPFAM" id="SSF158668">
    <property type="entry name" value="MtlR-like"/>
    <property type="match status" value="1"/>
</dbReference>
<gene>
    <name evidence="1" type="ORF">ACFFLS_12250</name>
</gene>
<protein>
    <submittedName>
        <fullName evidence="1">MltR family transcriptional regulator</fullName>
    </submittedName>
</protein>
<dbReference type="Gene3D" id="1.20.120.330">
    <property type="entry name" value="Nucleotidyltransferases domain 2"/>
    <property type="match status" value="1"/>
</dbReference>
<comment type="caution">
    <text evidence="1">The sequence shown here is derived from an EMBL/GenBank/DDBJ whole genome shotgun (WGS) entry which is preliminary data.</text>
</comment>
<dbReference type="InterPro" id="IPR038026">
    <property type="entry name" value="MtlR-like_sf"/>
</dbReference>
<evidence type="ECO:0000313" key="2">
    <source>
        <dbReference type="Proteomes" id="UP001589734"/>
    </source>
</evidence>
<evidence type="ECO:0000313" key="1">
    <source>
        <dbReference type="EMBL" id="MFC0077812.1"/>
    </source>
</evidence>
<organism evidence="1 2">
    <name type="scientific">Flavobacterium procerum</name>
    <dbReference type="NCBI Taxonomy" id="1455569"/>
    <lineage>
        <taxon>Bacteria</taxon>
        <taxon>Pseudomonadati</taxon>
        <taxon>Bacteroidota</taxon>
        <taxon>Flavobacteriia</taxon>
        <taxon>Flavobacteriales</taxon>
        <taxon>Flavobacteriaceae</taxon>
        <taxon>Flavobacterium</taxon>
    </lineage>
</organism>
<dbReference type="PANTHER" id="PTHR37941:SF1">
    <property type="entry name" value="FUMARASE E-RELATED"/>
    <property type="match status" value="1"/>
</dbReference>
<sequence length="189" mass="21835">MENNQNDEYFDEQFKRVKNINIALDEETDRGCCLLAVSFLDNEIQNLLKSKLVGSKKFIEKLFEFNGPIGTLSSKIKLAFSIGLICKELMDDLELLRKIRNQFGHSYEPINFKTQSIHDNIQKLKGHFYQPSENAEPRMIFTNCVLTIIGQMNNAEINLAKISEMPTTDSHNVEFQKEMRIKIKEITGK</sequence>
<dbReference type="InterPro" id="IPR007761">
    <property type="entry name" value="MtlR-like"/>
</dbReference>
<dbReference type="EMBL" id="JBHLYW010000009">
    <property type="protein sequence ID" value="MFC0077812.1"/>
    <property type="molecule type" value="Genomic_DNA"/>
</dbReference>
<dbReference type="Proteomes" id="UP001589734">
    <property type="component" value="Unassembled WGS sequence"/>
</dbReference>
<dbReference type="Pfam" id="PF05068">
    <property type="entry name" value="MtlR"/>
    <property type="match status" value="1"/>
</dbReference>
<proteinExistence type="predicted"/>
<reference evidence="1 2" key="1">
    <citation type="submission" date="2024-09" db="EMBL/GenBank/DDBJ databases">
        <authorList>
            <person name="Sun Q."/>
            <person name="Mori K."/>
        </authorList>
    </citation>
    <scope>NUCLEOTIDE SEQUENCE [LARGE SCALE GENOMIC DNA]</scope>
    <source>
        <strain evidence="1 2">CGMCC 1.12926</strain>
    </source>
</reference>